<organism evidence="3 4">
    <name type="scientific">Cladorrhinum samala</name>
    <dbReference type="NCBI Taxonomy" id="585594"/>
    <lineage>
        <taxon>Eukaryota</taxon>
        <taxon>Fungi</taxon>
        <taxon>Dikarya</taxon>
        <taxon>Ascomycota</taxon>
        <taxon>Pezizomycotina</taxon>
        <taxon>Sordariomycetes</taxon>
        <taxon>Sordariomycetidae</taxon>
        <taxon>Sordariales</taxon>
        <taxon>Podosporaceae</taxon>
        <taxon>Cladorrhinum</taxon>
    </lineage>
</organism>
<dbReference type="AlphaFoldDB" id="A0AAV9H9Z9"/>
<protein>
    <recommendedName>
        <fullName evidence="5">Shugoshin C-terminal domain-containing protein</fullName>
    </recommendedName>
</protein>
<reference evidence="3" key="2">
    <citation type="submission" date="2023-06" db="EMBL/GenBank/DDBJ databases">
        <authorList>
            <consortium name="Lawrence Berkeley National Laboratory"/>
            <person name="Mondo S.J."/>
            <person name="Hensen N."/>
            <person name="Bonometti L."/>
            <person name="Westerberg I."/>
            <person name="Brannstrom I.O."/>
            <person name="Guillou S."/>
            <person name="Cros-Aarteil S."/>
            <person name="Calhoun S."/>
            <person name="Haridas S."/>
            <person name="Kuo A."/>
            <person name="Pangilinan J."/>
            <person name="Riley R."/>
            <person name="Labutti K."/>
            <person name="Andreopoulos B."/>
            <person name="Lipzen A."/>
            <person name="Chen C."/>
            <person name="Yanf M."/>
            <person name="Daum C."/>
            <person name="Ng V."/>
            <person name="Clum A."/>
            <person name="Steindorff A."/>
            <person name="Ohm R."/>
            <person name="Martin F."/>
            <person name="Silar P."/>
            <person name="Natvig D."/>
            <person name="Lalanne C."/>
            <person name="Gautier V."/>
            <person name="Ament-Velasquez S.L."/>
            <person name="Kruys A."/>
            <person name="Hutchinson M.I."/>
            <person name="Powell A.J."/>
            <person name="Barry K."/>
            <person name="Miller A.N."/>
            <person name="Grigoriev I.V."/>
            <person name="Debuchy R."/>
            <person name="Gladieux P."/>
            <person name="Thoren M.H."/>
            <person name="Johannesson H."/>
        </authorList>
    </citation>
    <scope>NUCLEOTIDE SEQUENCE</scope>
    <source>
        <strain evidence="3">PSN324</strain>
    </source>
</reference>
<evidence type="ECO:0008006" key="5">
    <source>
        <dbReference type="Google" id="ProtNLM"/>
    </source>
</evidence>
<evidence type="ECO:0000313" key="3">
    <source>
        <dbReference type="EMBL" id="KAK4457879.1"/>
    </source>
</evidence>
<feature type="region of interest" description="Disordered" evidence="2">
    <location>
        <begin position="202"/>
        <end position="261"/>
    </location>
</feature>
<feature type="compositionally biased region" description="Basic and acidic residues" evidence="2">
    <location>
        <begin position="318"/>
        <end position="358"/>
    </location>
</feature>
<evidence type="ECO:0000256" key="1">
    <source>
        <dbReference type="SAM" id="Coils"/>
    </source>
</evidence>
<keyword evidence="1" id="KW-0175">Coiled coil</keyword>
<feature type="coiled-coil region" evidence="1">
    <location>
        <begin position="5"/>
        <end position="32"/>
    </location>
</feature>
<evidence type="ECO:0000313" key="4">
    <source>
        <dbReference type="Proteomes" id="UP001321749"/>
    </source>
</evidence>
<dbReference type="Proteomes" id="UP001321749">
    <property type="component" value="Unassembled WGS sequence"/>
</dbReference>
<feature type="region of interest" description="Disordered" evidence="2">
    <location>
        <begin position="129"/>
        <end position="163"/>
    </location>
</feature>
<accession>A0AAV9H9Z9</accession>
<keyword evidence="4" id="KW-1185">Reference proteome</keyword>
<dbReference type="EMBL" id="MU865092">
    <property type="protein sequence ID" value="KAK4457879.1"/>
    <property type="molecule type" value="Genomic_DNA"/>
</dbReference>
<comment type="caution">
    <text evidence="3">The sequence shown here is derived from an EMBL/GenBank/DDBJ whole genome shotgun (WGS) entry which is preliminary data.</text>
</comment>
<feature type="region of interest" description="Disordered" evidence="2">
    <location>
        <begin position="176"/>
        <end position="195"/>
    </location>
</feature>
<sequence>MPRNLDLALDELDKYDEQLMDAELTRARLVKAKELRDKKREALSQAATLAISAVQARVKDKVLKFNAKQKERKARTDLELGRWLEQLMKSRDESLSQMIKTLLDQRQHTINLAVQLQTVHRSLREDLESALRTKGPPTTNQAVESNKAAEVKEPAKEEEDDIDMQDLFDFAMKVSGEAREQRSGGESSKAVTVNKVMAKPTTIKASNYTDRKQTKNVEEQGVGNKPSRTTRKDSAEDQAPDTAKETADPFADLKWTDDDMLNLGNEQNTYAREDKQKEVEIIDLDGIPSILPKLEQLPEAETRKQKNSPLRTYSRKGTKSDAESPGRVVDTKGKQRKDAPKGRKVDVKGNKEARVKCA</sequence>
<gene>
    <name evidence="3" type="ORF">QBC42DRAFT_350082</name>
</gene>
<feature type="compositionally biased region" description="Basic and acidic residues" evidence="2">
    <location>
        <begin position="209"/>
        <end position="218"/>
    </location>
</feature>
<proteinExistence type="predicted"/>
<evidence type="ECO:0000256" key="2">
    <source>
        <dbReference type="SAM" id="MobiDB-lite"/>
    </source>
</evidence>
<reference evidence="3" key="1">
    <citation type="journal article" date="2023" name="Mol. Phylogenet. Evol.">
        <title>Genome-scale phylogeny and comparative genomics of the fungal order Sordariales.</title>
        <authorList>
            <person name="Hensen N."/>
            <person name="Bonometti L."/>
            <person name="Westerberg I."/>
            <person name="Brannstrom I.O."/>
            <person name="Guillou S."/>
            <person name="Cros-Aarteil S."/>
            <person name="Calhoun S."/>
            <person name="Haridas S."/>
            <person name="Kuo A."/>
            <person name="Mondo S."/>
            <person name="Pangilinan J."/>
            <person name="Riley R."/>
            <person name="LaButti K."/>
            <person name="Andreopoulos B."/>
            <person name="Lipzen A."/>
            <person name="Chen C."/>
            <person name="Yan M."/>
            <person name="Daum C."/>
            <person name="Ng V."/>
            <person name="Clum A."/>
            <person name="Steindorff A."/>
            <person name="Ohm R.A."/>
            <person name="Martin F."/>
            <person name="Silar P."/>
            <person name="Natvig D.O."/>
            <person name="Lalanne C."/>
            <person name="Gautier V."/>
            <person name="Ament-Velasquez S.L."/>
            <person name="Kruys A."/>
            <person name="Hutchinson M.I."/>
            <person name="Powell A.J."/>
            <person name="Barry K."/>
            <person name="Miller A.N."/>
            <person name="Grigoriev I.V."/>
            <person name="Debuchy R."/>
            <person name="Gladieux P."/>
            <person name="Hiltunen Thoren M."/>
            <person name="Johannesson H."/>
        </authorList>
    </citation>
    <scope>NUCLEOTIDE SEQUENCE</scope>
    <source>
        <strain evidence="3">PSN324</strain>
    </source>
</reference>
<feature type="region of interest" description="Disordered" evidence="2">
    <location>
        <begin position="285"/>
        <end position="358"/>
    </location>
</feature>
<name>A0AAV9H9Z9_9PEZI</name>